<keyword evidence="1" id="KW-0812">Transmembrane</keyword>
<reference evidence="2 3" key="1">
    <citation type="journal article" date="2019" name="Int. J. Syst. Evol. Microbiol.">
        <title>The Global Catalogue of Microorganisms (GCM) 10K type strain sequencing project: providing services to taxonomists for standard genome sequencing and annotation.</title>
        <authorList>
            <consortium name="The Broad Institute Genomics Platform"/>
            <consortium name="The Broad Institute Genome Sequencing Center for Infectious Disease"/>
            <person name="Wu L."/>
            <person name="Ma J."/>
        </authorList>
    </citation>
    <scope>NUCLEOTIDE SEQUENCE [LARGE SCALE GENOMIC DNA]</scope>
    <source>
        <strain evidence="2 3">JCM 4542</strain>
    </source>
</reference>
<evidence type="ECO:0000313" key="2">
    <source>
        <dbReference type="EMBL" id="GAA2719234.1"/>
    </source>
</evidence>
<proteinExistence type="predicted"/>
<comment type="caution">
    <text evidence="2">The sequence shown here is derived from an EMBL/GenBank/DDBJ whole genome shotgun (WGS) entry which is preliminary data.</text>
</comment>
<protein>
    <submittedName>
        <fullName evidence="2">Uncharacterized protein</fullName>
    </submittedName>
</protein>
<name>A0ABN3TUC1_9ACTN</name>
<accession>A0ABN3TUC1</accession>
<dbReference type="Proteomes" id="UP001500886">
    <property type="component" value="Unassembled WGS sequence"/>
</dbReference>
<sequence>MRSFRKVVSKVGNGRKGAPANGPGFLEISHRPFLWTMLVCLLAGVAGHAFLLASPDSGGLGKPVIGITLVVVAFTAFGGCYVASQRARVAIAASFLLTFLLSLSYAVTVVGFGQSISGDAKDIFSDFRSAVTLIIGFYFGSEALVGAGRAIGVGLTDGSRAQDVWRSDRDLVVSPTAEPPPSAEEPPGT</sequence>
<keyword evidence="1" id="KW-0472">Membrane</keyword>
<evidence type="ECO:0000256" key="1">
    <source>
        <dbReference type="SAM" id="Phobius"/>
    </source>
</evidence>
<gene>
    <name evidence="2" type="ORF">GCM10010315_36830</name>
</gene>
<feature type="transmembrane region" description="Helical" evidence="1">
    <location>
        <begin position="90"/>
        <end position="113"/>
    </location>
</feature>
<dbReference type="RefSeq" id="WP_344436483.1">
    <property type="nucleotide sequence ID" value="NZ_BAAASL010000013.1"/>
</dbReference>
<organism evidence="2 3">
    <name type="scientific">Streptomyces luteosporeus</name>
    <dbReference type="NCBI Taxonomy" id="173856"/>
    <lineage>
        <taxon>Bacteria</taxon>
        <taxon>Bacillati</taxon>
        <taxon>Actinomycetota</taxon>
        <taxon>Actinomycetes</taxon>
        <taxon>Kitasatosporales</taxon>
        <taxon>Streptomycetaceae</taxon>
        <taxon>Streptomyces</taxon>
    </lineage>
</organism>
<feature type="transmembrane region" description="Helical" evidence="1">
    <location>
        <begin position="64"/>
        <end position="83"/>
    </location>
</feature>
<keyword evidence="3" id="KW-1185">Reference proteome</keyword>
<keyword evidence="1" id="KW-1133">Transmembrane helix</keyword>
<evidence type="ECO:0000313" key="3">
    <source>
        <dbReference type="Proteomes" id="UP001500886"/>
    </source>
</evidence>
<dbReference type="EMBL" id="BAAASL010000013">
    <property type="protein sequence ID" value="GAA2719234.1"/>
    <property type="molecule type" value="Genomic_DNA"/>
</dbReference>
<feature type="transmembrane region" description="Helical" evidence="1">
    <location>
        <begin position="33"/>
        <end position="52"/>
    </location>
</feature>